<keyword evidence="4 7" id="KW-0747">Spliceosome</keyword>
<dbReference type="Pfam" id="PF03371">
    <property type="entry name" value="PRP38"/>
    <property type="match status" value="1"/>
</dbReference>
<accession>A0A1A0HH64</accession>
<dbReference type="GeneID" id="30029587"/>
<comment type="caution">
    <text evidence="9">The sequence shown here is derived from an EMBL/GenBank/DDBJ whole genome shotgun (WGS) entry which is preliminary data.</text>
</comment>
<name>A0A1A0HH64_9ASCO</name>
<comment type="function">
    <text evidence="7">Required for pre-mRNA splicing.</text>
</comment>
<dbReference type="AlphaFoldDB" id="A0A1A0HH64"/>
<evidence type="ECO:0000313" key="9">
    <source>
        <dbReference type="EMBL" id="OBA23341.1"/>
    </source>
</evidence>
<evidence type="ECO:0000256" key="5">
    <source>
        <dbReference type="ARBA" id="ARBA00023187"/>
    </source>
</evidence>
<dbReference type="Proteomes" id="UP000092555">
    <property type="component" value="Unassembled WGS sequence"/>
</dbReference>
<evidence type="ECO:0000256" key="1">
    <source>
        <dbReference type="ARBA" id="ARBA00004123"/>
    </source>
</evidence>
<evidence type="ECO:0000313" key="10">
    <source>
        <dbReference type="Proteomes" id="UP000092555"/>
    </source>
</evidence>
<dbReference type="OrthoDB" id="190958at2759"/>
<keyword evidence="3 7" id="KW-0507">mRNA processing</keyword>
<evidence type="ECO:0000256" key="4">
    <source>
        <dbReference type="ARBA" id="ARBA00022728"/>
    </source>
</evidence>
<keyword evidence="5 7" id="KW-0508">mRNA splicing</keyword>
<protein>
    <recommendedName>
        <fullName evidence="7">Pre-mRNA-splicing factor 38</fullName>
    </recommendedName>
</protein>
<dbReference type="PANTHER" id="PTHR23142">
    <property type="entry name" value="PRE-MRNA-SPLICING FACTOR 38A-RELATED"/>
    <property type="match status" value="1"/>
</dbReference>
<feature type="region of interest" description="Disordered" evidence="8">
    <location>
        <begin position="185"/>
        <end position="206"/>
    </location>
</feature>
<dbReference type="EMBL" id="LXTC01000001">
    <property type="protein sequence ID" value="OBA23341.1"/>
    <property type="molecule type" value="Genomic_DNA"/>
</dbReference>
<dbReference type="GO" id="GO:0000398">
    <property type="term" value="P:mRNA splicing, via spliceosome"/>
    <property type="evidence" value="ECO:0007669"/>
    <property type="project" value="UniProtKB-UniRule"/>
</dbReference>
<keyword evidence="6 7" id="KW-0539">Nucleus</keyword>
<dbReference type="RefSeq" id="XP_018713822.1">
    <property type="nucleotide sequence ID" value="XM_018856611.1"/>
</dbReference>
<dbReference type="GO" id="GO:0005681">
    <property type="term" value="C:spliceosomal complex"/>
    <property type="evidence" value="ECO:0007669"/>
    <property type="project" value="UniProtKB-KW"/>
</dbReference>
<comment type="subcellular location">
    <subcellularLocation>
        <location evidence="1 7">Nucleus</location>
    </subcellularLocation>
</comment>
<proteinExistence type="inferred from homology"/>
<organism evidence="9 10">
    <name type="scientific">Metschnikowia bicuspidata var. bicuspidata NRRL YB-4993</name>
    <dbReference type="NCBI Taxonomy" id="869754"/>
    <lineage>
        <taxon>Eukaryota</taxon>
        <taxon>Fungi</taxon>
        <taxon>Dikarya</taxon>
        <taxon>Ascomycota</taxon>
        <taxon>Saccharomycotina</taxon>
        <taxon>Pichiomycetes</taxon>
        <taxon>Metschnikowiaceae</taxon>
        <taxon>Metschnikowia</taxon>
    </lineage>
</organism>
<evidence type="ECO:0000256" key="3">
    <source>
        <dbReference type="ARBA" id="ARBA00022664"/>
    </source>
</evidence>
<sequence length="206" mass="24052">MDKRNVANKASLVEPIIRHRVQDSLFYKQYLHLTNEQSILPVVAEHVQFVAGTDSSSRPSPFLCCLVRMLEIEPPIEIVRIYLDQNGYQEFKYLTALTLLYCRMVMGAADFYVLHDEYIKDYRKLRFKGKNPTVTDEIPVHYKIKHMDEWVDELATEERVVDIKIPYMGLRLVYIERGLVGEREYGAETSDDSEGEESEEYQSDSD</sequence>
<evidence type="ECO:0000256" key="7">
    <source>
        <dbReference type="RuleBase" id="RU367025"/>
    </source>
</evidence>
<evidence type="ECO:0000256" key="6">
    <source>
        <dbReference type="ARBA" id="ARBA00023242"/>
    </source>
</evidence>
<comment type="similarity">
    <text evidence="2 7">Belongs to the PRP38 family.</text>
</comment>
<evidence type="ECO:0000256" key="8">
    <source>
        <dbReference type="SAM" id="MobiDB-lite"/>
    </source>
</evidence>
<dbReference type="STRING" id="869754.A0A1A0HH64"/>
<reference evidence="9 10" key="1">
    <citation type="submission" date="2016-05" db="EMBL/GenBank/DDBJ databases">
        <title>Comparative genomics of biotechnologically important yeasts.</title>
        <authorList>
            <consortium name="DOE Joint Genome Institute"/>
            <person name="Riley R."/>
            <person name="Haridas S."/>
            <person name="Wolfe K.H."/>
            <person name="Lopes M.R."/>
            <person name="Hittinger C.T."/>
            <person name="Goker M."/>
            <person name="Salamov A."/>
            <person name="Wisecaver J."/>
            <person name="Long T.M."/>
            <person name="Aerts A.L."/>
            <person name="Barry K."/>
            <person name="Choi C."/>
            <person name="Clum A."/>
            <person name="Coughlan A.Y."/>
            <person name="Deshpande S."/>
            <person name="Douglass A.P."/>
            <person name="Hanson S.J."/>
            <person name="Klenk H.-P."/>
            <person name="LaButti K."/>
            <person name="Lapidus A."/>
            <person name="Lindquist E."/>
            <person name="Lipzen A."/>
            <person name="Meier-kolthoff J.P."/>
            <person name="Ohm R.A."/>
            <person name="Otillar R.P."/>
            <person name="Pangilinan J."/>
            <person name="Peng Y."/>
            <person name="Rokas A."/>
            <person name="Rosa C.A."/>
            <person name="Scheuner C."/>
            <person name="Sibirny A.A."/>
            <person name="Slot J.C."/>
            <person name="Stielow J.B."/>
            <person name="Sun H."/>
            <person name="Kurtzman C.P."/>
            <person name="Blackwell M."/>
            <person name="Grigoriev I.V."/>
            <person name="Jeffries T.W."/>
        </authorList>
    </citation>
    <scope>NUCLEOTIDE SEQUENCE [LARGE SCALE GENOMIC DNA]</scope>
    <source>
        <strain evidence="9 10">NRRL YB-4993</strain>
    </source>
</reference>
<keyword evidence="10" id="KW-1185">Reference proteome</keyword>
<feature type="compositionally biased region" description="Acidic residues" evidence="8">
    <location>
        <begin position="189"/>
        <end position="206"/>
    </location>
</feature>
<evidence type="ECO:0000256" key="2">
    <source>
        <dbReference type="ARBA" id="ARBA00006164"/>
    </source>
</evidence>
<dbReference type="InterPro" id="IPR005037">
    <property type="entry name" value="PRP38"/>
</dbReference>
<gene>
    <name evidence="9" type="ORF">METBIDRAFT_35461</name>
</gene>